<sequence length="250" mass="27826">MKKEITFTILFNNVHFADTIKTSWGMSCYIEGSEKNILFDTGGDFKILLHNMEKLHVDPCSVDILAFSHIHADHTAGIEEILKINPDLTVFLLSSFPQNFKTSVLKSDAKMTEVIEPVALCKNVWSTGEMGESIKEQALIVNTRQGIVIVTGCAHPGIVHVVKKAHKLRPDKIYLVLGGFHLKASSEDKVKKIIKKLKQLGVINIGPSHCTGETPMQLFREAWGKNFLDLGAGAILKIEHWEEGLVISDR</sequence>
<protein>
    <submittedName>
        <fullName evidence="2">MBL fold metallo-hydrolase</fullName>
    </submittedName>
</protein>
<reference evidence="2 3" key="1">
    <citation type="submission" date="2024-09" db="EMBL/GenBank/DDBJ databases">
        <title>Laminarin stimulates single cell rates of sulfate reduction while oxygen inhibits transcriptomic activity in coastal marine sediment.</title>
        <authorList>
            <person name="Lindsay M."/>
            <person name="Orcutt B."/>
            <person name="Emerson D."/>
            <person name="Stepanauskas R."/>
            <person name="D'Angelo T."/>
        </authorList>
    </citation>
    <scope>NUCLEOTIDE SEQUENCE [LARGE SCALE GENOMIC DNA]</scope>
    <source>
        <strain evidence="2">SAG AM-311-K15</strain>
    </source>
</reference>
<evidence type="ECO:0000259" key="1">
    <source>
        <dbReference type="Pfam" id="PF00753"/>
    </source>
</evidence>
<organism evidence="2 3">
    <name type="scientific">candidate division CSSED10-310 bacterium</name>
    <dbReference type="NCBI Taxonomy" id="2855610"/>
    <lineage>
        <taxon>Bacteria</taxon>
        <taxon>Bacteria division CSSED10-310</taxon>
    </lineage>
</organism>
<dbReference type="CDD" id="cd07713">
    <property type="entry name" value="DHPS-like_MBL-fold"/>
    <property type="match status" value="1"/>
</dbReference>
<feature type="domain" description="Metallo-beta-lactamase" evidence="1">
    <location>
        <begin position="29"/>
        <end position="85"/>
    </location>
</feature>
<dbReference type="PANTHER" id="PTHR13754:SF13">
    <property type="entry name" value="METALLO-BETA-LACTAMASE SUPERFAMILY PROTEIN (AFU_ORTHOLOGUE AFUA_3G07630)"/>
    <property type="match status" value="1"/>
</dbReference>
<dbReference type="Proteomes" id="UP001594351">
    <property type="component" value="Unassembled WGS sequence"/>
</dbReference>
<accession>A0ABV6YY01</accession>
<dbReference type="Pfam" id="PF00753">
    <property type="entry name" value="Lactamase_B"/>
    <property type="match status" value="1"/>
</dbReference>
<dbReference type="InterPro" id="IPR041712">
    <property type="entry name" value="DHPS-like_MBL-fold"/>
</dbReference>
<proteinExistence type="predicted"/>
<evidence type="ECO:0000313" key="3">
    <source>
        <dbReference type="Proteomes" id="UP001594351"/>
    </source>
</evidence>
<keyword evidence="3" id="KW-1185">Reference proteome</keyword>
<dbReference type="InterPro" id="IPR052926">
    <property type="entry name" value="Metallo-beta-lactamase_dom"/>
</dbReference>
<comment type="caution">
    <text evidence="2">The sequence shown here is derived from an EMBL/GenBank/DDBJ whole genome shotgun (WGS) entry which is preliminary data.</text>
</comment>
<evidence type="ECO:0000313" key="2">
    <source>
        <dbReference type="EMBL" id="MFC1850951.1"/>
    </source>
</evidence>
<name>A0ABV6YY01_UNCC1</name>
<dbReference type="PANTHER" id="PTHR13754">
    <property type="entry name" value="METALLO-BETA-LACTAMASE SUPERFAMILY PROTEIN"/>
    <property type="match status" value="1"/>
</dbReference>
<dbReference type="Gene3D" id="3.60.15.10">
    <property type="entry name" value="Ribonuclease Z/Hydroxyacylglutathione hydrolase-like"/>
    <property type="match status" value="1"/>
</dbReference>
<dbReference type="InterPro" id="IPR036866">
    <property type="entry name" value="RibonucZ/Hydroxyglut_hydro"/>
</dbReference>
<dbReference type="EMBL" id="JBHPBY010000137">
    <property type="protein sequence ID" value="MFC1850951.1"/>
    <property type="molecule type" value="Genomic_DNA"/>
</dbReference>
<dbReference type="InterPro" id="IPR001279">
    <property type="entry name" value="Metallo-B-lactamas"/>
</dbReference>
<gene>
    <name evidence="2" type="ORF">ACFL27_12215</name>
</gene>
<dbReference type="SUPFAM" id="SSF56281">
    <property type="entry name" value="Metallo-hydrolase/oxidoreductase"/>
    <property type="match status" value="1"/>
</dbReference>